<evidence type="ECO:0000256" key="1">
    <source>
        <dbReference type="SAM" id="MobiDB-lite"/>
    </source>
</evidence>
<protein>
    <submittedName>
        <fullName evidence="2">Uncharacterized protein</fullName>
    </submittedName>
</protein>
<organism evidence="2">
    <name type="scientific">marine sediment metagenome</name>
    <dbReference type="NCBI Taxonomy" id="412755"/>
    <lineage>
        <taxon>unclassified sequences</taxon>
        <taxon>metagenomes</taxon>
        <taxon>ecological metagenomes</taxon>
    </lineage>
</organism>
<name>A0A0F9CXY0_9ZZZZ</name>
<feature type="non-terminal residue" evidence="2">
    <location>
        <position position="480"/>
    </location>
</feature>
<feature type="non-terminal residue" evidence="2">
    <location>
        <position position="1"/>
    </location>
</feature>
<proteinExistence type="predicted"/>
<dbReference type="AlphaFoldDB" id="A0A0F9CXY0"/>
<comment type="caution">
    <text evidence="2">The sequence shown here is derived from an EMBL/GenBank/DDBJ whole genome shotgun (WGS) entry which is preliminary data.</text>
</comment>
<evidence type="ECO:0000313" key="2">
    <source>
        <dbReference type="EMBL" id="KKL10526.1"/>
    </source>
</evidence>
<gene>
    <name evidence="2" type="ORF">LCGC14_2554940</name>
</gene>
<reference evidence="2" key="1">
    <citation type="journal article" date="2015" name="Nature">
        <title>Complex archaea that bridge the gap between prokaryotes and eukaryotes.</title>
        <authorList>
            <person name="Spang A."/>
            <person name="Saw J.H."/>
            <person name="Jorgensen S.L."/>
            <person name="Zaremba-Niedzwiedzka K."/>
            <person name="Martijn J."/>
            <person name="Lind A.E."/>
            <person name="van Eijk R."/>
            <person name="Schleper C."/>
            <person name="Guy L."/>
            <person name="Ettema T.J."/>
        </authorList>
    </citation>
    <scope>NUCLEOTIDE SEQUENCE</scope>
</reference>
<accession>A0A0F9CXY0</accession>
<sequence length="480" mass="52726">TVTDNVADLRRFLDDIVRNPPEGFAPGAAVEEAVETGLARREVSGMQPVSPQQAVVLEKTPGIRERRSFGLLGGRNTALYDLPDGTYLAVLREEGVSANPVAAVRVETESAIEALSDMAIAQNEDVAFYASRAFRAMNAERVAISPSEKFQWRAVRYRAESQFVKSEMTVHRSHTLEDLISRGVVKHPTPAWQRELDRLNALRDSVLRSTGRRHDKELELLRVELGLSKKEASSIRGEVRGSMDILEAPPEPGRPVVETRRLDIPELREVPLKESNFLKSLSRSEMDELADLGRKGRRLSTQQERRLDDLQMRSDRVDRVRREFGERAVRGEKGPGDIIIEGGTQQELGPGTFAPGPEAEGVVFKKPTAIGRIPTTGGRRILSWEEIEAGLNPGEDMVSGIRRLRGYDAMTPDELVREELRIAAAAPKGAVEAGAPEAIAARRSNVELQAVRDAAKEAGGRPGQAVGDFPSPGMPPPVKP</sequence>
<dbReference type="EMBL" id="LAZR01042027">
    <property type="protein sequence ID" value="KKL10526.1"/>
    <property type="molecule type" value="Genomic_DNA"/>
</dbReference>
<feature type="region of interest" description="Disordered" evidence="1">
    <location>
        <begin position="453"/>
        <end position="480"/>
    </location>
</feature>